<evidence type="ECO:0000313" key="8">
    <source>
        <dbReference type="Proteomes" id="UP000249464"/>
    </source>
</evidence>
<dbReference type="PANTHER" id="PTHR24296">
    <property type="entry name" value="CYTOCHROME P450"/>
    <property type="match status" value="1"/>
</dbReference>
<feature type="binding site" description="axial binding residue" evidence="5">
    <location>
        <position position="477"/>
    </location>
    <ligand>
        <name>heme</name>
        <dbReference type="ChEBI" id="CHEBI:30413"/>
    </ligand>
    <ligandPart>
        <name>Fe</name>
        <dbReference type="ChEBI" id="CHEBI:18248"/>
    </ligandPart>
</feature>
<protein>
    <submittedName>
        <fullName evidence="7">BQ5605_C024g09876 protein</fullName>
    </submittedName>
</protein>
<keyword evidence="2 5" id="KW-0479">Metal-binding</keyword>
<comment type="cofactor">
    <cofactor evidence="5">
        <name>heme</name>
        <dbReference type="ChEBI" id="CHEBI:30413"/>
    </cofactor>
</comment>
<evidence type="ECO:0000256" key="6">
    <source>
        <dbReference type="SAM" id="Phobius"/>
    </source>
</evidence>
<keyword evidence="5" id="KW-0349">Heme</keyword>
<dbReference type="GO" id="GO:0016705">
    <property type="term" value="F:oxidoreductase activity, acting on paired donors, with incorporation or reduction of molecular oxygen"/>
    <property type="evidence" value="ECO:0007669"/>
    <property type="project" value="InterPro"/>
</dbReference>
<keyword evidence="6" id="KW-0472">Membrane</keyword>
<keyword evidence="6" id="KW-1133">Transmembrane helix</keyword>
<dbReference type="Pfam" id="PF00067">
    <property type="entry name" value="p450"/>
    <property type="match status" value="1"/>
</dbReference>
<organism evidence="7 8">
    <name type="scientific">Microbotryum silenes-dioicae</name>
    <dbReference type="NCBI Taxonomy" id="796604"/>
    <lineage>
        <taxon>Eukaryota</taxon>
        <taxon>Fungi</taxon>
        <taxon>Dikarya</taxon>
        <taxon>Basidiomycota</taxon>
        <taxon>Pucciniomycotina</taxon>
        <taxon>Microbotryomycetes</taxon>
        <taxon>Microbotryales</taxon>
        <taxon>Microbotryaceae</taxon>
        <taxon>Microbotryum</taxon>
    </lineage>
</organism>
<evidence type="ECO:0000313" key="7">
    <source>
        <dbReference type="EMBL" id="SGZ26280.1"/>
    </source>
</evidence>
<proteinExistence type="inferred from homology"/>
<evidence type="ECO:0000256" key="4">
    <source>
        <dbReference type="ARBA" id="ARBA00023004"/>
    </source>
</evidence>
<dbReference type="GO" id="GO:0020037">
    <property type="term" value="F:heme binding"/>
    <property type="evidence" value="ECO:0007669"/>
    <property type="project" value="InterPro"/>
</dbReference>
<comment type="similarity">
    <text evidence="1">Belongs to the cytochrome P450 family.</text>
</comment>
<evidence type="ECO:0000256" key="5">
    <source>
        <dbReference type="PIRSR" id="PIRSR602401-1"/>
    </source>
</evidence>
<keyword evidence="8" id="KW-1185">Reference proteome</keyword>
<keyword evidence="6" id="KW-0812">Transmembrane</keyword>
<dbReference type="EMBL" id="FQNC01000086">
    <property type="protein sequence ID" value="SGZ26280.1"/>
    <property type="molecule type" value="Genomic_DNA"/>
</dbReference>
<dbReference type="InterPro" id="IPR001128">
    <property type="entry name" value="Cyt_P450"/>
</dbReference>
<dbReference type="PRINTS" id="PR00385">
    <property type="entry name" value="P450"/>
</dbReference>
<dbReference type="InterPro" id="IPR002401">
    <property type="entry name" value="Cyt_P450_E_grp-I"/>
</dbReference>
<name>A0A2X0PFI0_9BASI</name>
<dbReference type="InterPro" id="IPR036396">
    <property type="entry name" value="Cyt_P450_sf"/>
</dbReference>
<evidence type="ECO:0000256" key="1">
    <source>
        <dbReference type="ARBA" id="ARBA00010617"/>
    </source>
</evidence>
<gene>
    <name evidence="7" type="primary">BQ5605_C024g09876</name>
    <name evidence="7" type="ORF">BQ5605_C024G09876</name>
</gene>
<evidence type="ECO:0000256" key="3">
    <source>
        <dbReference type="ARBA" id="ARBA00023002"/>
    </source>
</evidence>
<dbReference type="SUPFAM" id="SSF48264">
    <property type="entry name" value="Cytochrome P450"/>
    <property type="match status" value="1"/>
</dbReference>
<keyword evidence="4 5" id="KW-0408">Iron</keyword>
<keyword evidence="3" id="KW-0560">Oxidoreductase</keyword>
<accession>A0A2X0PFI0</accession>
<sequence length="539" mass="61536">MRTIWLSEFEAEQYHVVLCGVALGVLYLFWEFRDLRAFGTSRARDDLWRIPNSYPLIGNLFDALMKRERSLEKFTDGENKKPAHARYKHVTLTVPFMRIIRLNRAIFTLARRPEHVEHVQKTNFVNYGKGKNFHDSSKQLLGDGIFAVDGHQWLVQRKATSKIFNGKAFRGVITHSLDRNLNLMAQVLDRYAQTGETFDLAGLFFRFTLNSFTELAFGYDIGALNAATDKPVPFATAFDYAQGVVESRFINPFWKVTEILTGEARKMREAVATIDKFAYDIIDERARNGLNSGAAAAAGETRSKSREDLLSLYMSIRDEQGKPLSRTQLRDAVLNLIIAGRDTTAQACSWSMFHLMLHPEVVDRIRAEVEEMGSIDYDSYRTMTQTNAAFNEALRLHPSVPKNLYVAFGDDQIPNGGPSIKKGDTVMWVDWATGRDTQLWGPDAREFKPSRWIDEHGELKREDQWKYHVYNGGARACLGQDLARYEGAGMLATILRSFEFDFAPGYLDKVAMVDNERTPMYKTSLTLPMAHTYHRRHPP</sequence>
<dbReference type="Proteomes" id="UP000249464">
    <property type="component" value="Unassembled WGS sequence"/>
</dbReference>
<dbReference type="Gene3D" id="1.10.630.10">
    <property type="entry name" value="Cytochrome P450"/>
    <property type="match status" value="1"/>
</dbReference>
<reference evidence="7 8" key="1">
    <citation type="submission" date="2016-11" db="EMBL/GenBank/DDBJ databases">
        <authorList>
            <person name="Jaros S."/>
            <person name="Januszkiewicz K."/>
            <person name="Wedrychowicz H."/>
        </authorList>
    </citation>
    <scope>NUCLEOTIDE SEQUENCE [LARGE SCALE GENOMIC DNA]</scope>
</reference>
<evidence type="ECO:0000256" key="2">
    <source>
        <dbReference type="ARBA" id="ARBA00022723"/>
    </source>
</evidence>
<dbReference type="GO" id="GO:0004497">
    <property type="term" value="F:monooxygenase activity"/>
    <property type="evidence" value="ECO:0007669"/>
    <property type="project" value="InterPro"/>
</dbReference>
<dbReference type="GO" id="GO:0005506">
    <property type="term" value="F:iron ion binding"/>
    <property type="evidence" value="ECO:0007669"/>
    <property type="project" value="InterPro"/>
</dbReference>
<feature type="transmembrane region" description="Helical" evidence="6">
    <location>
        <begin position="14"/>
        <end position="32"/>
    </location>
</feature>
<dbReference type="STRING" id="796604.A0A2X0PFI0"/>
<dbReference type="PRINTS" id="PR00463">
    <property type="entry name" value="EP450I"/>
</dbReference>
<dbReference type="AlphaFoldDB" id="A0A2X0PFI0"/>